<evidence type="ECO:0000313" key="2">
    <source>
        <dbReference type="Proteomes" id="UP001197378"/>
    </source>
</evidence>
<organism evidence="1 2">
    <name type="scientific">Igneacidithiobacillus copahuensis</name>
    <dbReference type="NCBI Taxonomy" id="2724909"/>
    <lineage>
        <taxon>Bacteria</taxon>
        <taxon>Pseudomonadati</taxon>
        <taxon>Pseudomonadota</taxon>
        <taxon>Acidithiobacillia</taxon>
        <taxon>Acidithiobacillales</taxon>
        <taxon>Acidithiobacillaceae</taxon>
        <taxon>Igneacidithiobacillus</taxon>
    </lineage>
</organism>
<dbReference type="EMBL" id="JAAXYO010000028">
    <property type="protein sequence ID" value="MBU2786872.1"/>
    <property type="molecule type" value="Genomic_DNA"/>
</dbReference>
<dbReference type="RefSeq" id="WP_215871525.1">
    <property type="nucleotide sequence ID" value="NZ_JAAXYO010000028.1"/>
</dbReference>
<name>A0AAE2YMR2_9PROT</name>
<sequence length="145" mass="16608">MAFDEAEVTIWVQPSAAQVQEWREHWLAVMDLALWGELKSSKIGALGKLRRRILECGEKLRSYSADRSWIPHPRERIKNCLSSGLQLRESLDKVAELLQEMEAGAALVPLRGLWDNLAENLLADLQKREERLVALLNTQYGEEIE</sequence>
<proteinExistence type="predicted"/>
<comment type="caution">
    <text evidence="1">The sequence shown here is derived from an EMBL/GenBank/DDBJ whole genome shotgun (WGS) entry which is preliminary data.</text>
</comment>
<accession>A0AAE2YMR2</accession>
<protein>
    <submittedName>
        <fullName evidence="1">Uncharacterized protein</fullName>
    </submittedName>
</protein>
<keyword evidence="2" id="KW-1185">Reference proteome</keyword>
<gene>
    <name evidence="1" type="ORF">HFQ13_01360</name>
</gene>
<dbReference type="Proteomes" id="UP001197378">
    <property type="component" value="Unassembled WGS sequence"/>
</dbReference>
<reference evidence="1" key="1">
    <citation type="journal article" date="2021" name="ISME J.">
        <title>Genomic evolution of the class Acidithiobacillia: deep-branching Proteobacteria living in extreme acidic conditions.</title>
        <authorList>
            <person name="Moya-Beltran A."/>
            <person name="Beard S."/>
            <person name="Rojas-Villalobos C."/>
            <person name="Issotta F."/>
            <person name="Gallardo Y."/>
            <person name="Ulloa R."/>
            <person name="Giaveno A."/>
            <person name="Degli Esposti M."/>
            <person name="Johnson D.B."/>
            <person name="Quatrini R."/>
        </authorList>
    </citation>
    <scope>NUCLEOTIDE SEQUENCE</scope>
    <source>
        <strain evidence="1">VAN18-1</strain>
    </source>
</reference>
<dbReference type="AlphaFoldDB" id="A0AAE2YMR2"/>
<evidence type="ECO:0000313" key="1">
    <source>
        <dbReference type="EMBL" id="MBU2786872.1"/>
    </source>
</evidence>